<reference evidence="3" key="1">
    <citation type="journal article" date="2019" name="Int. J. Syst. Evol. Microbiol.">
        <title>The Global Catalogue of Microorganisms (GCM) 10K type strain sequencing project: providing services to taxonomists for standard genome sequencing and annotation.</title>
        <authorList>
            <consortium name="The Broad Institute Genomics Platform"/>
            <consortium name="The Broad Institute Genome Sequencing Center for Infectious Disease"/>
            <person name="Wu L."/>
            <person name="Ma J."/>
        </authorList>
    </citation>
    <scope>NUCLEOTIDE SEQUENCE [LARGE SCALE GENOMIC DNA]</scope>
    <source>
        <strain evidence="3">CGMCC 1.15461</strain>
    </source>
</reference>
<proteinExistence type="predicted"/>
<feature type="domain" description="DUF4833" evidence="1">
    <location>
        <begin position="33"/>
        <end position="166"/>
    </location>
</feature>
<comment type="caution">
    <text evidence="2">The sequence shown here is derived from an EMBL/GenBank/DDBJ whole genome shotgun (WGS) entry which is preliminary data.</text>
</comment>
<evidence type="ECO:0000313" key="3">
    <source>
        <dbReference type="Proteomes" id="UP000615760"/>
    </source>
</evidence>
<name>A0ABQ1JN47_9FLAO</name>
<keyword evidence="3" id="KW-1185">Reference proteome</keyword>
<sequence length="169" mass="19503">MKKLLLLFVYLISYYTIAQNGYPIPDSVSNRLFYIQHSNNHNTYVYDADIKKGVLNNDEPVIAYRIIYTRGGIKADLTGLQRRLAYGVKFKKIEDNSCVFTLAAYPEKELFLRVTKKGRAYVMVNVNGKNLILSRMFLFSNKLGTKVDCINFYGKDIKTGKNIVEKFYP</sequence>
<protein>
    <submittedName>
        <fullName evidence="2">DUF4833 domain-containing protein</fullName>
    </submittedName>
</protein>
<dbReference type="InterPro" id="IPR032269">
    <property type="entry name" value="DUF4833"/>
</dbReference>
<dbReference type="EMBL" id="BMJE01000002">
    <property type="protein sequence ID" value="GGB73031.1"/>
    <property type="molecule type" value="Genomic_DNA"/>
</dbReference>
<accession>A0ABQ1JN47</accession>
<dbReference type="Pfam" id="PF16117">
    <property type="entry name" value="DUF4833"/>
    <property type="match status" value="1"/>
</dbReference>
<evidence type="ECO:0000259" key="1">
    <source>
        <dbReference type="Pfam" id="PF16117"/>
    </source>
</evidence>
<dbReference type="RefSeq" id="WP_188620261.1">
    <property type="nucleotide sequence ID" value="NZ_BMJE01000002.1"/>
</dbReference>
<dbReference type="Proteomes" id="UP000615760">
    <property type="component" value="Unassembled WGS sequence"/>
</dbReference>
<evidence type="ECO:0000313" key="2">
    <source>
        <dbReference type="EMBL" id="GGB73031.1"/>
    </source>
</evidence>
<gene>
    <name evidence="2" type="ORF">GCM10007424_11250</name>
</gene>
<organism evidence="2 3">
    <name type="scientific">Flavobacterium suaedae</name>
    <dbReference type="NCBI Taxonomy" id="1767027"/>
    <lineage>
        <taxon>Bacteria</taxon>
        <taxon>Pseudomonadati</taxon>
        <taxon>Bacteroidota</taxon>
        <taxon>Flavobacteriia</taxon>
        <taxon>Flavobacteriales</taxon>
        <taxon>Flavobacteriaceae</taxon>
        <taxon>Flavobacterium</taxon>
    </lineage>
</organism>